<dbReference type="Ensembl" id="ENSCHIT00010051009.1">
    <property type="protein sequence ID" value="ENSCHIP00010036297.1"/>
    <property type="gene ID" value="ENSCHIG00010027038.1"/>
</dbReference>
<evidence type="ECO:0000256" key="1">
    <source>
        <dbReference type="SAM" id="MobiDB-lite"/>
    </source>
</evidence>
<organism evidence="2">
    <name type="scientific">Capra hircus</name>
    <name type="common">Goat</name>
    <dbReference type="NCBI Taxonomy" id="9925"/>
    <lineage>
        <taxon>Eukaryota</taxon>
        <taxon>Metazoa</taxon>
        <taxon>Chordata</taxon>
        <taxon>Craniata</taxon>
        <taxon>Vertebrata</taxon>
        <taxon>Euteleostomi</taxon>
        <taxon>Mammalia</taxon>
        <taxon>Eutheria</taxon>
        <taxon>Laurasiatheria</taxon>
        <taxon>Artiodactyla</taxon>
        <taxon>Ruminantia</taxon>
        <taxon>Pecora</taxon>
        <taxon>Bovidae</taxon>
        <taxon>Caprinae</taxon>
        <taxon>Capra</taxon>
    </lineage>
</organism>
<sequence>MGSRASTSLWREEMGPSAGKISSGFQVLSSSHLGTGSSVASFQREKIRPASMAS</sequence>
<dbReference type="AlphaFoldDB" id="A0A8C2RZN9"/>
<reference evidence="2" key="1">
    <citation type="submission" date="2025-08" db="UniProtKB">
        <authorList>
            <consortium name="Ensembl"/>
        </authorList>
    </citation>
    <scope>IDENTIFICATION</scope>
</reference>
<feature type="region of interest" description="Disordered" evidence="1">
    <location>
        <begin position="1"/>
        <end position="54"/>
    </location>
</feature>
<feature type="compositionally biased region" description="Polar residues" evidence="1">
    <location>
        <begin position="23"/>
        <end position="41"/>
    </location>
</feature>
<proteinExistence type="predicted"/>
<name>A0A8C2RZN9_CAPHI</name>
<protein>
    <submittedName>
        <fullName evidence="2">Uncharacterized protein</fullName>
    </submittedName>
</protein>
<accession>A0A8C2RZN9</accession>
<evidence type="ECO:0000313" key="2">
    <source>
        <dbReference type="Ensembl" id="ENSCHIP00010036297.1"/>
    </source>
</evidence>